<dbReference type="EMBL" id="CP051680">
    <property type="protein sequence ID" value="QJD86973.1"/>
    <property type="molecule type" value="Genomic_DNA"/>
</dbReference>
<dbReference type="InterPro" id="IPR013324">
    <property type="entry name" value="RNA_pol_sigma_r3/r4-like"/>
</dbReference>
<evidence type="ECO:0000259" key="7">
    <source>
        <dbReference type="Pfam" id="PF08281"/>
    </source>
</evidence>
<dbReference type="InterPro" id="IPR036388">
    <property type="entry name" value="WH-like_DNA-bd_sf"/>
</dbReference>
<keyword evidence="9" id="KW-1185">Reference proteome</keyword>
<dbReference type="Gene3D" id="1.10.1740.10">
    <property type="match status" value="1"/>
</dbReference>
<dbReference type="InterPro" id="IPR013325">
    <property type="entry name" value="RNA_pol_sigma_r2"/>
</dbReference>
<sequence length="250" mass="27968">MTLADNEILAALEPGNGTFEQLRTTLNRYCLSLTECPWDAEDLAQDTWVKALSSLKYFNHHNPEALLLRIAKNAWIDRTRRQSVLVRILKSEQIAASLPDNGFLEIEIALHALMEHLSPLQRTVFLLREVFDFSIAETAAKLQTTEGAVKAALHRARKSLDAIRGDMEAGTIPLPSEEHERTFLRALASAYRTGDVPTLVELAMQVYAEPVMAIGVLQTPLSRQSHAVQPMANSHFYSHSATQSFMRMVS</sequence>
<dbReference type="InterPro" id="IPR007627">
    <property type="entry name" value="RNA_pol_sigma70_r2"/>
</dbReference>
<name>A0A7Z2VP83_9BACL</name>
<protein>
    <submittedName>
        <fullName evidence="8">RNA polymerase sigma factor</fullName>
    </submittedName>
</protein>
<organism evidence="8 9">
    <name type="scientific">Cohnella herbarum</name>
    <dbReference type="NCBI Taxonomy" id="2728023"/>
    <lineage>
        <taxon>Bacteria</taxon>
        <taxon>Bacillati</taxon>
        <taxon>Bacillota</taxon>
        <taxon>Bacilli</taxon>
        <taxon>Bacillales</taxon>
        <taxon>Paenibacillaceae</taxon>
        <taxon>Cohnella</taxon>
    </lineage>
</organism>
<evidence type="ECO:0000256" key="4">
    <source>
        <dbReference type="ARBA" id="ARBA00023125"/>
    </source>
</evidence>
<dbReference type="InterPro" id="IPR014284">
    <property type="entry name" value="RNA_pol_sigma-70_dom"/>
</dbReference>
<keyword evidence="3" id="KW-0731">Sigma factor</keyword>
<dbReference type="CDD" id="cd06171">
    <property type="entry name" value="Sigma70_r4"/>
    <property type="match status" value="1"/>
</dbReference>
<evidence type="ECO:0000313" key="9">
    <source>
        <dbReference type="Proteomes" id="UP000502248"/>
    </source>
</evidence>
<dbReference type="PANTHER" id="PTHR43133">
    <property type="entry name" value="RNA POLYMERASE ECF-TYPE SIGMA FACTO"/>
    <property type="match status" value="1"/>
</dbReference>
<keyword evidence="2" id="KW-0805">Transcription regulation</keyword>
<dbReference type="InterPro" id="IPR013249">
    <property type="entry name" value="RNA_pol_sigma70_r4_t2"/>
</dbReference>
<proteinExistence type="inferred from homology"/>
<dbReference type="GO" id="GO:0003677">
    <property type="term" value="F:DNA binding"/>
    <property type="evidence" value="ECO:0007669"/>
    <property type="project" value="UniProtKB-KW"/>
</dbReference>
<dbReference type="Proteomes" id="UP000502248">
    <property type="component" value="Chromosome"/>
</dbReference>
<accession>A0A7Z2VP83</accession>
<dbReference type="GO" id="GO:0016987">
    <property type="term" value="F:sigma factor activity"/>
    <property type="evidence" value="ECO:0007669"/>
    <property type="project" value="UniProtKB-KW"/>
</dbReference>
<dbReference type="SUPFAM" id="SSF88946">
    <property type="entry name" value="Sigma2 domain of RNA polymerase sigma factors"/>
    <property type="match status" value="1"/>
</dbReference>
<reference evidence="8 9" key="1">
    <citation type="submission" date="2020-04" db="EMBL/GenBank/DDBJ databases">
        <title>Genome sequencing of novel species.</title>
        <authorList>
            <person name="Heo J."/>
            <person name="Kim S.-J."/>
            <person name="Kim J.-S."/>
            <person name="Hong S.-B."/>
            <person name="Kwon S.-W."/>
        </authorList>
    </citation>
    <scope>NUCLEOTIDE SEQUENCE [LARGE SCALE GENOMIC DNA]</scope>
    <source>
        <strain evidence="8 9">MFER-1</strain>
    </source>
</reference>
<comment type="similarity">
    <text evidence="1">Belongs to the sigma-70 factor family. ECF subfamily.</text>
</comment>
<keyword evidence="5" id="KW-0804">Transcription</keyword>
<evidence type="ECO:0000313" key="8">
    <source>
        <dbReference type="EMBL" id="QJD86973.1"/>
    </source>
</evidence>
<keyword evidence="4" id="KW-0238">DNA-binding</keyword>
<evidence type="ECO:0000259" key="6">
    <source>
        <dbReference type="Pfam" id="PF04542"/>
    </source>
</evidence>
<dbReference type="InterPro" id="IPR039425">
    <property type="entry name" value="RNA_pol_sigma-70-like"/>
</dbReference>
<dbReference type="Pfam" id="PF08281">
    <property type="entry name" value="Sigma70_r4_2"/>
    <property type="match status" value="1"/>
</dbReference>
<dbReference type="Gene3D" id="1.10.10.10">
    <property type="entry name" value="Winged helix-like DNA-binding domain superfamily/Winged helix DNA-binding domain"/>
    <property type="match status" value="1"/>
</dbReference>
<evidence type="ECO:0000256" key="2">
    <source>
        <dbReference type="ARBA" id="ARBA00023015"/>
    </source>
</evidence>
<feature type="domain" description="RNA polymerase sigma-70 region 2" evidence="6">
    <location>
        <begin position="19"/>
        <end position="83"/>
    </location>
</feature>
<dbReference type="GO" id="GO:0006352">
    <property type="term" value="P:DNA-templated transcription initiation"/>
    <property type="evidence" value="ECO:0007669"/>
    <property type="project" value="InterPro"/>
</dbReference>
<dbReference type="KEGG" id="cheb:HH215_29900"/>
<dbReference type="PANTHER" id="PTHR43133:SF8">
    <property type="entry name" value="RNA POLYMERASE SIGMA FACTOR HI_1459-RELATED"/>
    <property type="match status" value="1"/>
</dbReference>
<feature type="domain" description="RNA polymerase sigma factor 70 region 4 type 2" evidence="7">
    <location>
        <begin position="109"/>
        <end position="160"/>
    </location>
</feature>
<evidence type="ECO:0000256" key="5">
    <source>
        <dbReference type="ARBA" id="ARBA00023163"/>
    </source>
</evidence>
<dbReference type="SUPFAM" id="SSF88659">
    <property type="entry name" value="Sigma3 and sigma4 domains of RNA polymerase sigma factors"/>
    <property type="match status" value="1"/>
</dbReference>
<dbReference type="AlphaFoldDB" id="A0A7Z2VP83"/>
<dbReference type="Pfam" id="PF04542">
    <property type="entry name" value="Sigma70_r2"/>
    <property type="match status" value="1"/>
</dbReference>
<evidence type="ECO:0000256" key="1">
    <source>
        <dbReference type="ARBA" id="ARBA00010641"/>
    </source>
</evidence>
<dbReference type="NCBIfam" id="TIGR02937">
    <property type="entry name" value="sigma70-ECF"/>
    <property type="match status" value="1"/>
</dbReference>
<gene>
    <name evidence="8" type="ORF">HH215_29900</name>
</gene>
<evidence type="ECO:0000256" key="3">
    <source>
        <dbReference type="ARBA" id="ARBA00023082"/>
    </source>
</evidence>
<dbReference type="RefSeq" id="WP_169283219.1">
    <property type="nucleotide sequence ID" value="NZ_CP051680.1"/>
</dbReference>